<feature type="region of interest" description="Disordered" evidence="2">
    <location>
        <begin position="276"/>
        <end position="471"/>
    </location>
</feature>
<feature type="compositionally biased region" description="Polar residues" evidence="2">
    <location>
        <begin position="389"/>
        <end position="399"/>
    </location>
</feature>
<feature type="compositionally biased region" description="Acidic residues" evidence="2">
    <location>
        <begin position="1796"/>
        <end position="1805"/>
    </location>
</feature>
<dbReference type="GO" id="GO:0000993">
    <property type="term" value="F:RNA polymerase II complex binding"/>
    <property type="evidence" value="ECO:0007669"/>
    <property type="project" value="InterPro"/>
</dbReference>
<dbReference type="PANTHER" id="PTHR15921">
    <property type="entry name" value="PRE-MRNA CLEAVAGE COMPLEX II"/>
    <property type="match status" value="1"/>
</dbReference>
<dbReference type="InterPro" id="IPR057242">
    <property type="entry name" value="PCFS4-like"/>
</dbReference>
<feature type="region of interest" description="Disordered" evidence="2">
    <location>
        <begin position="1859"/>
        <end position="1942"/>
    </location>
</feature>
<dbReference type="GO" id="GO:0006369">
    <property type="term" value="P:termination of RNA polymerase II transcription"/>
    <property type="evidence" value="ECO:0007669"/>
    <property type="project" value="InterPro"/>
</dbReference>
<dbReference type="Pfam" id="PF23228">
    <property type="entry name" value="zf_PCFS4"/>
    <property type="match status" value="1"/>
</dbReference>
<feature type="region of interest" description="Disordered" evidence="2">
    <location>
        <begin position="1334"/>
        <end position="1375"/>
    </location>
</feature>
<organism evidence="5 6">
    <name type="scientific">Anopheles dirus</name>
    <dbReference type="NCBI Taxonomy" id="7168"/>
    <lineage>
        <taxon>Eukaryota</taxon>
        <taxon>Metazoa</taxon>
        <taxon>Ecdysozoa</taxon>
        <taxon>Arthropoda</taxon>
        <taxon>Hexapoda</taxon>
        <taxon>Insecta</taxon>
        <taxon>Pterygota</taxon>
        <taxon>Neoptera</taxon>
        <taxon>Endopterygota</taxon>
        <taxon>Diptera</taxon>
        <taxon>Nematocera</taxon>
        <taxon>Culicoidea</taxon>
        <taxon>Culicidae</taxon>
        <taxon>Anophelinae</taxon>
        <taxon>Anopheles</taxon>
    </lineage>
</organism>
<dbReference type="InterPro" id="IPR048830">
    <property type="entry name" value="PCF11_helical"/>
</dbReference>
<dbReference type="SUPFAM" id="SSF48464">
    <property type="entry name" value="ENTH/VHS domain"/>
    <property type="match status" value="1"/>
</dbReference>
<name>A0A182NQP0_9DIPT</name>
<feature type="compositionally biased region" description="Basic and acidic residues" evidence="2">
    <location>
        <begin position="334"/>
        <end position="348"/>
    </location>
</feature>
<protein>
    <recommendedName>
        <fullName evidence="7">CID domain-containing protein</fullName>
    </recommendedName>
</protein>
<reference evidence="5" key="2">
    <citation type="submission" date="2020-05" db="UniProtKB">
        <authorList>
            <consortium name="EnsemblMetazoa"/>
        </authorList>
    </citation>
    <scope>IDENTIFICATION</scope>
    <source>
        <strain evidence="5">WRAIR2</strain>
    </source>
</reference>
<feature type="compositionally biased region" description="Low complexity" evidence="2">
    <location>
        <begin position="318"/>
        <end position="329"/>
    </location>
</feature>
<evidence type="ECO:0000259" key="4">
    <source>
        <dbReference type="PROSITE" id="PS51391"/>
    </source>
</evidence>
<dbReference type="Pfam" id="PF04818">
    <property type="entry name" value="CID"/>
    <property type="match status" value="1"/>
</dbReference>
<feature type="compositionally biased region" description="Acidic residues" evidence="2">
    <location>
        <begin position="1651"/>
        <end position="1662"/>
    </location>
</feature>
<dbReference type="PROSITE" id="PS51391">
    <property type="entry name" value="CID"/>
    <property type="match status" value="1"/>
</dbReference>
<feature type="compositionally biased region" description="Basic and acidic residues" evidence="2">
    <location>
        <begin position="287"/>
        <end position="299"/>
    </location>
</feature>
<feature type="compositionally biased region" description="Low complexity" evidence="2">
    <location>
        <begin position="1806"/>
        <end position="1816"/>
    </location>
</feature>
<dbReference type="STRING" id="7168.A0A182NQP0"/>
<reference evidence="6" key="1">
    <citation type="submission" date="2013-03" db="EMBL/GenBank/DDBJ databases">
        <title>The Genome Sequence of Anopheles dirus WRAIR2.</title>
        <authorList>
            <consortium name="The Broad Institute Genomics Platform"/>
            <person name="Neafsey D.E."/>
            <person name="Walton C."/>
            <person name="Walker B."/>
            <person name="Young S.K."/>
            <person name="Zeng Q."/>
            <person name="Gargeya S."/>
            <person name="Fitzgerald M."/>
            <person name="Haas B."/>
            <person name="Abouelleil A."/>
            <person name="Allen A.W."/>
            <person name="Alvarado L."/>
            <person name="Arachchi H.M."/>
            <person name="Berlin A.M."/>
            <person name="Chapman S.B."/>
            <person name="Gainer-Dewar J."/>
            <person name="Goldberg J."/>
            <person name="Griggs A."/>
            <person name="Gujja S."/>
            <person name="Hansen M."/>
            <person name="Howarth C."/>
            <person name="Imamovic A."/>
            <person name="Ireland A."/>
            <person name="Larimer J."/>
            <person name="McCowan C."/>
            <person name="Murphy C."/>
            <person name="Pearson M."/>
            <person name="Poon T.W."/>
            <person name="Priest M."/>
            <person name="Roberts A."/>
            <person name="Saif S."/>
            <person name="Shea T."/>
            <person name="Sisk P."/>
            <person name="Sykes S."/>
            <person name="Wortman J."/>
            <person name="Nusbaum C."/>
            <person name="Birren B."/>
        </authorList>
    </citation>
    <scope>NUCLEOTIDE SEQUENCE [LARGE SCALE GENOMIC DNA]</scope>
    <source>
        <strain evidence="6">WRAIR2</strain>
    </source>
</reference>
<keyword evidence="6" id="KW-1185">Reference proteome</keyword>
<dbReference type="InterPro" id="IPR047415">
    <property type="entry name" value="Pcf11_CID"/>
</dbReference>
<dbReference type="InterPro" id="IPR008942">
    <property type="entry name" value="ENTH_VHS"/>
</dbReference>
<feature type="compositionally biased region" description="Basic and acidic residues" evidence="2">
    <location>
        <begin position="668"/>
        <end position="680"/>
    </location>
</feature>
<dbReference type="VEuPathDB" id="VectorBase:ADIR009975"/>
<feature type="compositionally biased region" description="Basic and acidic residues" evidence="2">
    <location>
        <begin position="688"/>
        <end position="697"/>
    </location>
</feature>
<feature type="compositionally biased region" description="Basic and acidic residues" evidence="2">
    <location>
        <begin position="867"/>
        <end position="882"/>
    </location>
</feature>
<dbReference type="InterPro" id="IPR006569">
    <property type="entry name" value="CID_dom"/>
</dbReference>
<sequence length="1987" mass="214914">MMFHLRFDLLPRMLAVGPDVKLPILYLVDSIVKNVGKQYQTLFSNVIVNMFCGVFQSVNEKIREKMFSLRQTWNEVFQQPKLYTLDVKINSIDPGWPITAQLNPKIHVNPIFLKHQQLRDKQRELLELQAQKLELELYQTKKRIAEQEKQISIQTASVTKEPPVEFIGKLDSVAPHLPMIPGVGGGPISTAVPPPVVLPKSRIAPVPQGMINMVKTRDPRLAKQQAAAAQLGGAVAGAPPSTTLTSSVVNNHATLGPMTVPPPVLVPGMMEAQILAATTSKQPVTPVKDRHGGRMRRTDMSGGGEGEDGAATVRSKKMSSSSTSSSPTAHKSRHEYDVKPRKERKEHSSSGSSSSNSRSSVKSKSSSNSSSASRTTGSNNADKRKQRTHSNSDSSPQGQKSPHSPGKKKSSLDKSSPSSHHSKATGNRARSEAKSSSDPVTTAGGKLLSLQARTNNLLDGNKSNPEGQDIDLRFGVPQKRMKVDETAPEIPAMTEQADEMVVTLVGQKASAVQNNSATDDEEALSAMIAKDIDLRAMPLQILPPPPKRATEQELILNGPPVDSSGSSSKESPSKRSEEGEPMDEISGGKKRTSTTKCEEPTAKKSKAEMLDALFGNEDVDLRQLAIGSALLISENAREGEGPIDMPRSPLSEKTNNNHEESLMQAKHVDLGKSHDKDKLGRPLLYNKLPDDPVERRRSISSLAKPGDIDHRQLSQHHHEGALDPDDDNSMDSMNANIKTIVAQAQDQMEKGEITPDQYNILMKQVIQLNETQKIRQAQRIEHVKRHDQVSLVRNDDNGSLSGDDDVIVTSVTPGTGTFGMRLHDPKDNNFRGKIHPIDGKPTVSKPFEGSFAGIGVPSTSVPPPDIRPPRDPRRVRESKWNRVEPTPPGPGPAWANRPGLGPIAIPPLATGVRAGPGMVVPSPWEQSPFQVMTGPTLPMGVLGGPLAPPPPPNGQSMLNPALAKVNDSVRTINIDGIQREIRFYEETAVIFMNWDEPKEIGFQKGARTVVVDDRETFELGFNEPYKSVSIENKVYQMRLGAPTRELYIDDSWYECYFGDPPTSIMLDGKPRVLKIAGPAPQVKIGASRKDLVAGKINMIVDAKFIIPVFLDCKMQTFEVYGHMHRLQFADFLLTALIDDQPFPVDYGGLPMVVRLRERDYYVRFTALPNQVVPGRVYVRDMIRTPLYRDLRTPPKDPSALPPPVPLNPPFAPPTAGPPALPPPGVGFGPMNNLPPPSAVGGPPHHPGAGKATQAVSTGLDYLTNLMPSMAMQTGAVGKNGPGYRIEVDEKAGGAGAAQQQPAAPSVGGIPLLANINVEELYKKIVAAGIITKQGAENSSSPTPPRAGSDGGSSSSTAASAKEDASKSKDKDKAPPVPAIVPVLLDKLETLKKRQAAIVHQLFSGMQCSSCGVRFPPEQTMKYSQHLDWHFRQNRRDRDSARKAHSRKWYYDVSDWIQYEEIEDLEEREKNWFETQQTDQGELKKGGIGGGIGGGAGGSGAGSGNGGGDGEEFLSSADSPHPSCPAGTDESDRQCHMCHDVFEHFYSEETEEWHLKNAIRVDGSTYHPLCYEDYKASLTMTESTLGNGTLGASLDESQKTDDAMDSTEGNDGAGESEGKGDSAGEQRNGGRKKGMDEDDDDDVIVLPTVEPVVEEILDDDAEEDRTAGASAKKEGDGADTEKKEESNDPTAVRSPRQPEFQERQIDEDLFIQEPNIEVTDLDLIEDKPIDETAQTNGKDGSGAGGENSLSSLLRVKIKEEPKEDDEADEEDALFEDVGTIESSLLEVDDSPPATNNAEDEQSEDVVVESIPSPSESSNQMGGLTQPKASIDGNVELQDAPQSAVVVPNKIRINITKTKASAISGLQAHSGNQGDGDPGDASNSVNVNNFNEDSQSGAGPEGGGILDQSDVTLDEVSQDGIGSWEEKDEMNGSEQSNNKEASTAAAAAIAFEETTDVAYELKESLQGVDFNRRPRVTSGYEASGLCSIM</sequence>
<dbReference type="Pfam" id="PF20845">
    <property type="entry name" value="Pcf11_helical"/>
    <property type="match status" value="1"/>
</dbReference>
<feature type="compositionally biased region" description="Basic and acidic residues" evidence="2">
    <location>
        <begin position="706"/>
        <end position="721"/>
    </location>
</feature>
<dbReference type="GO" id="GO:0031124">
    <property type="term" value="P:mRNA 3'-end processing"/>
    <property type="evidence" value="ECO:0007669"/>
    <property type="project" value="InterPro"/>
</dbReference>
<proteinExistence type="predicted"/>
<feature type="compositionally biased region" description="Low complexity" evidence="2">
    <location>
        <begin position="349"/>
        <end position="380"/>
    </location>
</feature>
<evidence type="ECO:0000313" key="5">
    <source>
        <dbReference type="EnsemblMetazoa" id="ADIR009975-PA"/>
    </source>
</evidence>
<dbReference type="InterPro" id="IPR045154">
    <property type="entry name" value="PCF11-like"/>
</dbReference>
<feature type="compositionally biased region" description="Polar residues" evidence="2">
    <location>
        <begin position="1879"/>
        <end position="1895"/>
    </location>
</feature>
<feature type="region of interest" description="Disordered" evidence="2">
    <location>
        <begin position="1474"/>
        <end position="1531"/>
    </location>
</feature>
<dbReference type="GO" id="GO:0043130">
    <property type="term" value="F:ubiquitin binding"/>
    <property type="evidence" value="ECO:0007669"/>
    <property type="project" value="InterPro"/>
</dbReference>
<dbReference type="GO" id="GO:0005849">
    <property type="term" value="C:mRNA cleavage factor complex"/>
    <property type="evidence" value="ECO:0007669"/>
    <property type="project" value="TreeGrafter"/>
</dbReference>
<feature type="compositionally biased region" description="Polar residues" evidence="2">
    <location>
        <begin position="451"/>
        <end position="466"/>
    </location>
</feature>
<evidence type="ECO:0000256" key="1">
    <source>
        <dbReference type="SAM" id="Coils"/>
    </source>
</evidence>
<dbReference type="Proteomes" id="UP000075884">
    <property type="component" value="Unassembled WGS sequence"/>
</dbReference>
<feature type="compositionally biased region" description="Gly residues" evidence="2">
    <location>
        <begin position="1485"/>
        <end position="1507"/>
    </location>
</feature>
<evidence type="ECO:0000313" key="6">
    <source>
        <dbReference type="Proteomes" id="UP000075884"/>
    </source>
</evidence>
<dbReference type="EnsemblMetazoa" id="ADIR009975-RA">
    <property type="protein sequence ID" value="ADIR009975-PA"/>
    <property type="gene ID" value="ADIR009975"/>
</dbReference>
<evidence type="ECO:0008006" key="7">
    <source>
        <dbReference type="Google" id="ProtNLM"/>
    </source>
</evidence>
<feature type="compositionally biased region" description="Basic and acidic residues" evidence="2">
    <location>
        <begin position="1670"/>
        <end position="1685"/>
    </location>
</feature>
<feature type="compositionally biased region" description="Pro residues" evidence="2">
    <location>
        <begin position="1195"/>
        <end position="1224"/>
    </location>
</feature>
<feature type="region of interest" description="Disordered" evidence="2">
    <location>
        <begin position="1588"/>
        <end position="1834"/>
    </location>
</feature>
<dbReference type="CDD" id="cd16982">
    <property type="entry name" value="CID_Pcf11"/>
    <property type="match status" value="1"/>
</dbReference>
<evidence type="ECO:0000256" key="2">
    <source>
        <dbReference type="SAM" id="MobiDB-lite"/>
    </source>
</evidence>
<dbReference type="GO" id="GO:0005737">
    <property type="term" value="C:cytoplasm"/>
    <property type="evidence" value="ECO:0007669"/>
    <property type="project" value="TreeGrafter"/>
</dbReference>
<feature type="region of interest" description="Disordered" evidence="2">
    <location>
        <begin position="668"/>
        <end position="731"/>
    </location>
</feature>
<dbReference type="InterPro" id="IPR002014">
    <property type="entry name" value="VHS_dom"/>
</dbReference>
<accession>A0A182NQP0</accession>
<feature type="compositionally biased region" description="Low complexity" evidence="2">
    <location>
        <begin position="1238"/>
        <end position="1249"/>
    </location>
</feature>
<dbReference type="Gene3D" id="1.25.40.90">
    <property type="match status" value="1"/>
</dbReference>
<feature type="compositionally biased region" description="Acidic residues" evidence="2">
    <location>
        <begin position="1761"/>
        <end position="1773"/>
    </location>
</feature>
<feature type="domain" description="CID" evidence="4">
    <location>
        <begin position="1"/>
        <end position="93"/>
    </location>
</feature>
<dbReference type="GO" id="GO:0003729">
    <property type="term" value="F:mRNA binding"/>
    <property type="evidence" value="ECO:0007669"/>
    <property type="project" value="InterPro"/>
</dbReference>
<dbReference type="GO" id="GO:0035091">
    <property type="term" value="F:phosphatidylinositol binding"/>
    <property type="evidence" value="ECO:0007669"/>
    <property type="project" value="InterPro"/>
</dbReference>
<feature type="compositionally biased region" description="Basic and acidic residues" evidence="2">
    <location>
        <begin position="1360"/>
        <end position="1373"/>
    </location>
</feature>
<dbReference type="PROSITE" id="PS50179">
    <property type="entry name" value="VHS"/>
    <property type="match status" value="1"/>
</dbReference>
<feature type="domain" description="VHS" evidence="3">
    <location>
        <begin position="9"/>
        <end position="82"/>
    </location>
</feature>
<feature type="region of interest" description="Disordered" evidence="2">
    <location>
        <begin position="556"/>
        <end position="603"/>
    </location>
</feature>
<feature type="region of interest" description="Disordered" evidence="2">
    <location>
        <begin position="853"/>
        <end position="898"/>
    </location>
</feature>
<feature type="region of interest" description="Disordered" evidence="2">
    <location>
        <begin position="1188"/>
        <end position="1252"/>
    </location>
</feature>
<feature type="coiled-coil region" evidence="1">
    <location>
        <begin position="118"/>
        <end position="150"/>
    </location>
</feature>
<evidence type="ECO:0000259" key="3">
    <source>
        <dbReference type="PROSITE" id="PS50179"/>
    </source>
</evidence>
<dbReference type="PANTHER" id="PTHR15921:SF3">
    <property type="entry name" value="PRE-MRNA CLEAVAGE COMPLEX 2 PROTEIN PCF11"/>
    <property type="match status" value="1"/>
</dbReference>
<keyword evidence="1" id="KW-0175">Coiled coil</keyword>